<dbReference type="CDD" id="cd01335">
    <property type="entry name" value="Radical_SAM"/>
    <property type="match status" value="1"/>
</dbReference>
<dbReference type="GO" id="GO:0046872">
    <property type="term" value="F:metal ion binding"/>
    <property type="evidence" value="ECO:0007669"/>
    <property type="project" value="UniProtKB-KW"/>
</dbReference>
<sequence length="1034" mass="112836">MSFNIAEWTRIIHNETPIYIRPESPDWFVPTPKGDALLCTMLKNKGPELLQDLTIDDKRFLMRLPDNNEAVYPGRYELLKTDTLRELWFHITDNCNMSCSHCLFSSSPQAKRELATERVLELTAQAEALGCKMFALTGGEPLVHKGLDKILTRMLEIESSHVAVLTNGLAVEKFFSRHSYDFNRLHLQISVDGIGKTHDKLRGDGMFAALEKSLKWLSAKGIPFTLSMCVTKDNVLEMKDVVDFAAKTGASNVHFMWYFVRGRGESEQFVEPDVIYTHLLKAWETGERTGVTIDNIEAVKSMIFAPCGTIHDGSTAGWESIAIGPDEKIYPSAATVDIEKLSTCINGNLEHAWKQSSILGELRKSSGKNLETPFKLILGGGDTDHSYMHKGSFIGDDPYSALYEKLALELIARKATESKQHDSPQLLLKMGDKLDRCSGHGAVALTHTNCLLAVAGNNSLAVVKDFYTEAADTAKEDILNPACYDPALMAHIPDQYRFRGYGCGSPVMDAGISEGEHVVDLGSGRGIECFIAAKQVGPNGKVTGVDMLEPMLAHARKGQAAVAESLGYDNMDFRKGYLETLPIEENSADLLLSNCVLNLSTDKRLTFSEMFRVLKPGGRLTISDVVCETEPGPEIRNDDTLHGECIAGAQTQKNLCGLLEEAGFESLIMIKRFPYRTVGGHQFFSLTFSARKPLNDEMVKTVYRGPLKTAITASGAILTPGSVMEIPEQEANLLGEQLFIINNEGAVDNIFIGGSCCCPTPDSFDKPETETKKDTGHSKFSLKSMEGCMVCGAELEYLTSYREMICAFCGETHEANGHCANGHFVCDKCHSEDGMEVLPHLLKSSTETDMIELLKKARSHPAIPMHGPEHHALVPGVITTAYRNCGGGIDDKVIDTAISRGAKVAGGFCGFMGVCGAAIGVGAAMSAILEATPLTASERSIAQKGTLAALKLIADIEAARCCQRDCWLALKAAAQVSEEVLGLRLQADAHILCDQMKNNKECMGRNCPVIRNSKGNHPPVMQLLGSIADSEKKV</sequence>
<evidence type="ECO:0000313" key="7">
    <source>
        <dbReference type="EMBL" id="ACS78921.1"/>
    </source>
</evidence>
<dbReference type="AlphaFoldDB" id="C6BZL4"/>
<dbReference type="HOGENOM" id="CLU_010059_0_0_7"/>
<dbReference type="PANTHER" id="PTHR11228">
    <property type="entry name" value="RADICAL SAM DOMAIN PROTEIN"/>
    <property type="match status" value="1"/>
</dbReference>
<dbReference type="EMBL" id="CP001649">
    <property type="protein sequence ID" value="ACS78921.1"/>
    <property type="molecule type" value="Genomic_DNA"/>
</dbReference>
<dbReference type="InterPro" id="IPR007197">
    <property type="entry name" value="rSAM"/>
</dbReference>
<keyword evidence="2" id="KW-0949">S-adenosyl-L-methionine</keyword>
<keyword evidence="3" id="KW-0479">Metal-binding</keyword>
<evidence type="ECO:0000259" key="6">
    <source>
        <dbReference type="PROSITE" id="PS51918"/>
    </source>
</evidence>
<dbReference type="GO" id="GO:0032259">
    <property type="term" value="P:methylation"/>
    <property type="evidence" value="ECO:0007669"/>
    <property type="project" value="UniProtKB-KW"/>
</dbReference>
<gene>
    <name evidence="7" type="ordered locus">Desal_0855</name>
</gene>
<dbReference type="InterPro" id="IPR013785">
    <property type="entry name" value="Aldolase_TIM"/>
</dbReference>
<dbReference type="InterPro" id="IPR058240">
    <property type="entry name" value="rSAM_sf"/>
</dbReference>
<name>C6BZL4_MARSD</name>
<keyword evidence="5" id="KW-0411">Iron-sulfur</keyword>
<dbReference type="SUPFAM" id="SSF102114">
    <property type="entry name" value="Radical SAM enzymes"/>
    <property type="match status" value="1"/>
</dbReference>
<evidence type="ECO:0000313" key="8">
    <source>
        <dbReference type="Proteomes" id="UP000002601"/>
    </source>
</evidence>
<reference evidence="7 8" key="1">
    <citation type="submission" date="2009-06" db="EMBL/GenBank/DDBJ databases">
        <title>Complete sequence of Desulfovibrio salexigens DSM 2638.</title>
        <authorList>
            <consortium name="US DOE Joint Genome Institute"/>
            <person name="Lucas S."/>
            <person name="Copeland A."/>
            <person name="Lapidus A."/>
            <person name="Glavina del Rio T."/>
            <person name="Tice H."/>
            <person name="Bruce D."/>
            <person name="Goodwin L."/>
            <person name="Pitluck S."/>
            <person name="Munk A.C."/>
            <person name="Brettin T."/>
            <person name="Detter J.C."/>
            <person name="Han C."/>
            <person name="Tapia R."/>
            <person name="Larimer F."/>
            <person name="Land M."/>
            <person name="Hauser L."/>
            <person name="Kyrpides N."/>
            <person name="Anderson I."/>
            <person name="Wall J.D."/>
            <person name="Arkin A.P."/>
            <person name="Dehal P."/>
            <person name="Chivian D."/>
            <person name="Giles B."/>
            <person name="Hazen T.C."/>
        </authorList>
    </citation>
    <scope>NUCLEOTIDE SEQUENCE [LARGE SCALE GENOMIC DNA]</scope>
    <source>
        <strain evidence="8">ATCC 14822 / DSM 2638 / NCIMB 8403 / VKM B-1763</strain>
    </source>
</reference>
<evidence type="ECO:0000256" key="1">
    <source>
        <dbReference type="ARBA" id="ARBA00001966"/>
    </source>
</evidence>
<evidence type="ECO:0000256" key="2">
    <source>
        <dbReference type="ARBA" id="ARBA00022691"/>
    </source>
</evidence>
<dbReference type="PANTHER" id="PTHR11228:SF7">
    <property type="entry name" value="PQQA PEPTIDE CYCLASE"/>
    <property type="match status" value="1"/>
</dbReference>
<dbReference type="STRING" id="526222.Desal_0855"/>
<dbReference type="RefSeq" id="WP_015850740.1">
    <property type="nucleotide sequence ID" value="NC_012881.1"/>
</dbReference>
<evidence type="ECO:0000256" key="4">
    <source>
        <dbReference type="ARBA" id="ARBA00023004"/>
    </source>
</evidence>
<protein>
    <submittedName>
        <fullName evidence="7">Methyltransferase type 11</fullName>
    </submittedName>
</protein>
<keyword evidence="7" id="KW-0808">Transferase</keyword>
<dbReference type="InterPro" id="IPR050377">
    <property type="entry name" value="Radical_SAM_PqqE_MftC-like"/>
</dbReference>
<dbReference type="Gene3D" id="3.20.20.70">
    <property type="entry name" value="Aldolase class I"/>
    <property type="match status" value="1"/>
</dbReference>
<dbReference type="Gene3D" id="3.40.50.150">
    <property type="entry name" value="Vaccinia Virus protein VP39"/>
    <property type="match status" value="1"/>
</dbReference>
<dbReference type="SFLD" id="SFLDS00029">
    <property type="entry name" value="Radical_SAM"/>
    <property type="match status" value="1"/>
</dbReference>
<dbReference type="InterPro" id="IPR029063">
    <property type="entry name" value="SAM-dependent_MTases_sf"/>
</dbReference>
<organism evidence="7 8">
    <name type="scientific">Maridesulfovibrio salexigens (strain ATCC 14822 / DSM 2638 / NCIMB 8403 / VKM B-1763)</name>
    <name type="common">Desulfovibrio salexigens</name>
    <dbReference type="NCBI Taxonomy" id="526222"/>
    <lineage>
        <taxon>Bacteria</taxon>
        <taxon>Pseudomonadati</taxon>
        <taxon>Thermodesulfobacteriota</taxon>
        <taxon>Desulfovibrionia</taxon>
        <taxon>Desulfovibrionales</taxon>
        <taxon>Desulfovibrionaceae</taxon>
        <taxon>Maridesulfovibrio</taxon>
    </lineage>
</organism>
<dbReference type="PROSITE" id="PS51918">
    <property type="entry name" value="RADICAL_SAM"/>
    <property type="match status" value="1"/>
</dbReference>
<dbReference type="GO" id="GO:0051536">
    <property type="term" value="F:iron-sulfur cluster binding"/>
    <property type="evidence" value="ECO:0007669"/>
    <property type="project" value="UniProtKB-KW"/>
</dbReference>
<dbReference type="SUPFAM" id="SSF53335">
    <property type="entry name" value="S-adenosyl-L-methionine-dependent methyltransferases"/>
    <property type="match status" value="1"/>
</dbReference>
<dbReference type="eggNOG" id="COG2226">
    <property type="taxonomic scope" value="Bacteria"/>
</dbReference>
<accession>C6BZL4</accession>
<dbReference type="KEGG" id="dsa:Desal_0855"/>
<dbReference type="Pfam" id="PF18978">
    <property type="entry name" value="DUF5714"/>
    <property type="match status" value="1"/>
</dbReference>
<dbReference type="Pfam" id="PF04055">
    <property type="entry name" value="Radical_SAM"/>
    <property type="match status" value="1"/>
</dbReference>
<dbReference type="InterPro" id="IPR043768">
    <property type="entry name" value="DUF5714"/>
</dbReference>
<dbReference type="InterPro" id="IPR025714">
    <property type="entry name" value="Methyltranfer_dom"/>
</dbReference>
<dbReference type="SFLD" id="SFLDG01067">
    <property type="entry name" value="SPASM/twitch_domain_containing"/>
    <property type="match status" value="1"/>
</dbReference>
<keyword evidence="7" id="KW-0489">Methyltransferase</keyword>
<dbReference type="GO" id="GO:0008168">
    <property type="term" value="F:methyltransferase activity"/>
    <property type="evidence" value="ECO:0007669"/>
    <property type="project" value="UniProtKB-KW"/>
</dbReference>
<dbReference type="eggNOG" id="COG0535">
    <property type="taxonomic scope" value="Bacteria"/>
</dbReference>
<dbReference type="Pfam" id="PF13847">
    <property type="entry name" value="Methyltransf_31"/>
    <property type="match status" value="1"/>
</dbReference>
<dbReference type="SFLD" id="SFLDG01386">
    <property type="entry name" value="main_SPASM_domain-containing"/>
    <property type="match status" value="1"/>
</dbReference>
<keyword evidence="8" id="KW-1185">Reference proteome</keyword>
<proteinExistence type="predicted"/>
<dbReference type="Proteomes" id="UP000002601">
    <property type="component" value="Chromosome"/>
</dbReference>
<evidence type="ECO:0000256" key="5">
    <source>
        <dbReference type="ARBA" id="ARBA00023014"/>
    </source>
</evidence>
<evidence type="ECO:0000256" key="3">
    <source>
        <dbReference type="ARBA" id="ARBA00022723"/>
    </source>
</evidence>
<comment type="cofactor">
    <cofactor evidence="1">
        <name>[4Fe-4S] cluster</name>
        <dbReference type="ChEBI" id="CHEBI:49883"/>
    </cofactor>
</comment>
<feature type="domain" description="Radical SAM core" evidence="6">
    <location>
        <begin position="79"/>
        <end position="297"/>
    </location>
</feature>
<keyword evidence="4" id="KW-0408">Iron</keyword>
<dbReference type="OrthoDB" id="9765084at2"/>
<dbReference type="CDD" id="cd02440">
    <property type="entry name" value="AdoMet_MTases"/>
    <property type="match status" value="1"/>
</dbReference>